<evidence type="ECO:0000313" key="2">
    <source>
        <dbReference type="Proteomes" id="UP000584867"/>
    </source>
</evidence>
<evidence type="ECO:0000313" key="1">
    <source>
        <dbReference type="EMBL" id="MBB5061958.1"/>
    </source>
</evidence>
<reference evidence="1 2" key="1">
    <citation type="submission" date="2020-08" db="EMBL/GenBank/DDBJ databases">
        <title>Genomic Encyclopedia of Type Strains, Phase IV (KMG-V): Genome sequencing to study the core and pangenomes of soil and plant-associated prokaryotes.</title>
        <authorList>
            <person name="Whitman W."/>
        </authorList>
    </citation>
    <scope>NUCLEOTIDE SEQUENCE [LARGE SCALE GENOMIC DNA]</scope>
    <source>
        <strain evidence="1 2">X5P3</strain>
    </source>
</reference>
<dbReference type="RefSeq" id="WP_184252480.1">
    <property type="nucleotide sequence ID" value="NZ_JACHIO010000001.1"/>
</dbReference>
<accession>A0A7W7ZLA0</accession>
<protein>
    <submittedName>
        <fullName evidence="1">TolB-like protein</fullName>
    </submittedName>
</protein>
<sequence>MTQLDVMYRYGAAPTEAAMMALGRIREVYGIRKMEFSEATKTVRIEYDATRLTEPIVHQLLRRSGLDVVERVSLIPPQPAPEPVAAPAAS</sequence>
<dbReference type="Proteomes" id="UP000584867">
    <property type="component" value="Unassembled WGS sequence"/>
</dbReference>
<organism evidence="1 2">
    <name type="scientific">Granulicella mallensis</name>
    <dbReference type="NCBI Taxonomy" id="940614"/>
    <lineage>
        <taxon>Bacteria</taxon>
        <taxon>Pseudomonadati</taxon>
        <taxon>Acidobacteriota</taxon>
        <taxon>Terriglobia</taxon>
        <taxon>Terriglobales</taxon>
        <taxon>Acidobacteriaceae</taxon>
        <taxon>Granulicella</taxon>
    </lineage>
</organism>
<comment type="caution">
    <text evidence="1">The sequence shown here is derived from an EMBL/GenBank/DDBJ whole genome shotgun (WGS) entry which is preliminary data.</text>
</comment>
<gene>
    <name evidence="1" type="ORF">HDF15_000283</name>
</gene>
<dbReference type="EMBL" id="JACHIO010000001">
    <property type="protein sequence ID" value="MBB5061958.1"/>
    <property type="molecule type" value="Genomic_DNA"/>
</dbReference>
<dbReference type="AlphaFoldDB" id="A0A7W7ZLA0"/>
<proteinExistence type="predicted"/>
<name>A0A7W7ZLA0_9BACT</name>